<dbReference type="AlphaFoldDB" id="A0A511QUZ9"/>
<dbReference type="Proteomes" id="UP000321113">
    <property type="component" value="Unassembled WGS sequence"/>
</dbReference>
<dbReference type="InterPro" id="IPR001853">
    <property type="entry name" value="DSBA-like_thioredoxin_dom"/>
</dbReference>
<accession>A0A511QUZ9</accession>
<dbReference type="Gene3D" id="3.40.30.10">
    <property type="entry name" value="Glutaredoxin"/>
    <property type="match status" value="1"/>
</dbReference>
<dbReference type="OrthoDB" id="9799122at2"/>
<protein>
    <submittedName>
        <fullName evidence="2">2-hydroxychromene-2-carboxylate isomerase</fullName>
    </submittedName>
</protein>
<evidence type="ECO:0000313" key="3">
    <source>
        <dbReference type="Proteomes" id="UP000321113"/>
    </source>
</evidence>
<sequence length="230" mass="25966">MSSKIKLDIVSDVVCPWCIIGYNNLQAAINELALQDKIDIEWQPFELNPDMPTEGENLRDHVARKYGSSPEDSASARERIATAGAEHGFQFNYFDDMKMVNTLEAHVLLDYAKQHGKQTELKLRLFNAFFSEQKDVSDRAILKQELTAVGLDGDQGLVWLDKPELKSEVRSQEAQWQQMGITGVPTVIFNRESAVTGAHPVENYKQILVELSKELDEPLLNTMSTALNDR</sequence>
<dbReference type="GO" id="GO:0016853">
    <property type="term" value="F:isomerase activity"/>
    <property type="evidence" value="ECO:0007669"/>
    <property type="project" value="UniProtKB-KW"/>
</dbReference>
<name>A0A511QUZ9_9VIBR</name>
<keyword evidence="2" id="KW-0413">Isomerase</keyword>
<feature type="domain" description="DSBA-like thioredoxin" evidence="1">
    <location>
        <begin position="7"/>
        <end position="208"/>
    </location>
</feature>
<dbReference type="RefSeq" id="WP_119009168.1">
    <property type="nucleotide sequence ID" value="NZ_BJXK01000010.1"/>
</dbReference>
<dbReference type="SUPFAM" id="SSF52833">
    <property type="entry name" value="Thioredoxin-like"/>
    <property type="match status" value="1"/>
</dbReference>
<dbReference type="GO" id="GO:0016491">
    <property type="term" value="F:oxidoreductase activity"/>
    <property type="evidence" value="ECO:0007669"/>
    <property type="project" value="InterPro"/>
</dbReference>
<evidence type="ECO:0000259" key="1">
    <source>
        <dbReference type="Pfam" id="PF01323"/>
    </source>
</evidence>
<reference evidence="2 3" key="1">
    <citation type="submission" date="2019-07" db="EMBL/GenBank/DDBJ databases">
        <title>Whole genome shotgun sequence of Vibrio superstes NBRC 103154.</title>
        <authorList>
            <person name="Hosoyama A."/>
            <person name="Uohara A."/>
            <person name="Ohji S."/>
            <person name="Ichikawa N."/>
        </authorList>
    </citation>
    <scope>NUCLEOTIDE SEQUENCE [LARGE SCALE GENOMIC DNA]</scope>
    <source>
        <strain evidence="2 3">NBRC 103154</strain>
    </source>
</reference>
<dbReference type="InterPro" id="IPR036249">
    <property type="entry name" value="Thioredoxin-like_sf"/>
</dbReference>
<dbReference type="PANTHER" id="PTHR13887">
    <property type="entry name" value="GLUTATHIONE S-TRANSFERASE KAPPA"/>
    <property type="match status" value="1"/>
</dbReference>
<gene>
    <name evidence="2" type="ORF">VSU01S_26270</name>
</gene>
<proteinExistence type="predicted"/>
<comment type="caution">
    <text evidence="2">The sequence shown here is derived from an EMBL/GenBank/DDBJ whole genome shotgun (WGS) entry which is preliminary data.</text>
</comment>
<organism evidence="2 3">
    <name type="scientific">Vibrio superstes NBRC 103154</name>
    <dbReference type="NCBI Taxonomy" id="1219062"/>
    <lineage>
        <taxon>Bacteria</taxon>
        <taxon>Pseudomonadati</taxon>
        <taxon>Pseudomonadota</taxon>
        <taxon>Gammaproteobacteria</taxon>
        <taxon>Vibrionales</taxon>
        <taxon>Vibrionaceae</taxon>
        <taxon>Vibrio</taxon>
    </lineage>
</organism>
<dbReference type="CDD" id="cd03024">
    <property type="entry name" value="DsbA_FrnE"/>
    <property type="match status" value="1"/>
</dbReference>
<dbReference type="EMBL" id="BJXK01000010">
    <property type="protein sequence ID" value="GEM80382.1"/>
    <property type="molecule type" value="Genomic_DNA"/>
</dbReference>
<dbReference type="PANTHER" id="PTHR13887:SF41">
    <property type="entry name" value="THIOREDOXIN SUPERFAMILY PROTEIN"/>
    <property type="match status" value="1"/>
</dbReference>
<evidence type="ECO:0000313" key="2">
    <source>
        <dbReference type="EMBL" id="GEM80382.1"/>
    </source>
</evidence>
<dbReference type="Pfam" id="PF01323">
    <property type="entry name" value="DSBA"/>
    <property type="match status" value="1"/>
</dbReference>
<keyword evidence="3" id="KW-1185">Reference proteome</keyword>